<evidence type="ECO:0000256" key="4">
    <source>
        <dbReference type="ARBA" id="ARBA00022989"/>
    </source>
</evidence>
<evidence type="ECO:0000313" key="8">
    <source>
        <dbReference type="Proteomes" id="UP000533598"/>
    </source>
</evidence>
<evidence type="ECO:0000256" key="5">
    <source>
        <dbReference type="ARBA" id="ARBA00023136"/>
    </source>
</evidence>
<dbReference type="Pfam" id="PF01810">
    <property type="entry name" value="LysE"/>
    <property type="match status" value="1"/>
</dbReference>
<keyword evidence="8" id="KW-1185">Reference proteome</keyword>
<evidence type="ECO:0000256" key="2">
    <source>
        <dbReference type="ARBA" id="ARBA00022475"/>
    </source>
</evidence>
<accession>A0A7W7C969</accession>
<dbReference type="GO" id="GO:0015171">
    <property type="term" value="F:amino acid transmembrane transporter activity"/>
    <property type="evidence" value="ECO:0007669"/>
    <property type="project" value="TreeGrafter"/>
</dbReference>
<dbReference type="InterPro" id="IPR001123">
    <property type="entry name" value="LeuE-type"/>
</dbReference>
<evidence type="ECO:0000256" key="3">
    <source>
        <dbReference type="ARBA" id="ARBA00022692"/>
    </source>
</evidence>
<evidence type="ECO:0000256" key="1">
    <source>
        <dbReference type="ARBA" id="ARBA00004651"/>
    </source>
</evidence>
<comment type="caution">
    <text evidence="7">The sequence shown here is derived from an EMBL/GenBank/DDBJ whole genome shotgun (WGS) entry which is preliminary data.</text>
</comment>
<dbReference type="Proteomes" id="UP000533598">
    <property type="component" value="Unassembled WGS sequence"/>
</dbReference>
<dbReference type="PANTHER" id="PTHR30086:SF20">
    <property type="entry name" value="ARGININE EXPORTER PROTEIN ARGO-RELATED"/>
    <property type="match status" value="1"/>
</dbReference>
<feature type="transmembrane region" description="Helical" evidence="6">
    <location>
        <begin position="150"/>
        <end position="169"/>
    </location>
</feature>
<feature type="transmembrane region" description="Helical" evidence="6">
    <location>
        <begin position="190"/>
        <end position="206"/>
    </location>
</feature>
<dbReference type="PANTHER" id="PTHR30086">
    <property type="entry name" value="ARGININE EXPORTER PROTEIN ARGO"/>
    <property type="match status" value="1"/>
</dbReference>
<feature type="transmembrane region" description="Helical" evidence="6">
    <location>
        <begin position="6"/>
        <end position="29"/>
    </location>
</feature>
<keyword evidence="3 6" id="KW-0812">Transmembrane</keyword>
<dbReference type="EMBL" id="JACHMH010000001">
    <property type="protein sequence ID" value="MBB4676826.1"/>
    <property type="molecule type" value="Genomic_DNA"/>
</dbReference>
<gene>
    <name evidence="7" type="ORF">HNR67_002944</name>
</gene>
<sequence length="208" mass="21810">MPTPAVLLGFVAATITLVLVPGPNLVYILTRSLTQGRRAGFLSALGVEAGTLVHVLAAVAGVSALVAASPTALIAVRLAGAAYLVYLAVRTHRQSAGLDLTSGVGSRPVRLFLDGALINVLNPKVLLFFLTFLPQFVPAGADPVTTRTHLLVLGAVGFAVALALDLAYVQLSAPLHRLLTRRPRFVGWQRDLAVIVYLGLAAYTVLTV</sequence>
<dbReference type="RefSeq" id="WP_185002599.1">
    <property type="nucleotide sequence ID" value="NZ_BAAAUI010000012.1"/>
</dbReference>
<dbReference type="GO" id="GO:0005886">
    <property type="term" value="C:plasma membrane"/>
    <property type="evidence" value="ECO:0007669"/>
    <property type="project" value="UniProtKB-SubCell"/>
</dbReference>
<evidence type="ECO:0000313" key="7">
    <source>
        <dbReference type="EMBL" id="MBB4676826.1"/>
    </source>
</evidence>
<reference evidence="7 8" key="1">
    <citation type="submission" date="2020-08" db="EMBL/GenBank/DDBJ databases">
        <title>Sequencing the genomes of 1000 actinobacteria strains.</title>
        <authorList>
            <person name="Klenk H.-P."/>
        </authorList>
    </citation>
    <scope>NUCLEOTIDE SEQUENCE [LARGE SCALE GENOMIC DNA]</scope>
    <source>
        <strain evidence="7 8">DSM 44230</strain>
    </source>
</reference>
<proteinExistence type="predicted"/>
<keyword evidence="2" id="KW-1003">Cell membrane</keyword>
<organism evidence="7 8">
    <name type="scientific">Crossiella cryophila</name>
    <dbReference type="NCBI Taxonomy" id="43355"/>
    <lineage>
        <taxon>Bacteria</taxon>
        <taxon>Bacillati</taxon>
        <taxon>Actinomycetota</taxon>
        <taxon>Actinomycetes</taxon>
        <taxon>Pseudonocardiales</taxon>
        <taxon>Pseudonocardiaceae</taxon>
        <taxon>Crossiella</taxon>
    </lineage>
</organism>
<dbReference type="AlphaFoldDB" id="A0A7W7C969"/>
<protein>
    <submittedName>
        <fullName evidence="7">Threonine/homoserine/homoserine lactone efflux protein</fullName>
    </submittedName>
</protein>
<dbReference type="PIRSF" id="PIRSF006324">
    <property type="entry name" value="LeuE"/>
    <property type="match status" value="1"/>
</dbReference>
<name>A0A7W7C969_9PSEU</name>
<feature type="transmembrane region" description="Helical" evidence="6">
    <location>
        <begin position="41"/>
        <end position="66"/>
    </location>
</feature>
<keyword evidence="5 6" id="KW-0472">Membrane</keyword>
<keyword evidence="4 6" id="KW-1133">Transmembrane helix</keyword>
<evidence type="ECO:0000256" key="6">
    <source>
        <dbReference type="SAM" id="Phobius"/>
    </source>
</evidence>
<comment type="subcellular location">
    <subcellularLocation>
        <location evidence="1">Cell membrane</location>
        <topology evidence="1">Multi-pass membrane protein</topology>
    </subcellularLocation>
</comment>
<feature type="transmembrane region" description="Helical" evidence="6">
    <location>
        <begin position="109"/>
        <end position="130"/>
    </location>
</feature>
<feature type="transmembrane region" description="Helical" evidence="6">
    <location>
        <begin position="72"/>
        <end position="89"/>
    </location>
</feature>